<dbReference type="PANTHER" id="PTHR48107:SF7">
    <property type="entry name" value="RE15974P"/>
    <property type="match status" value="1"/>
</dbReference>
<dbReference type="EMBL" id="CP004374">
    <property type="protein sequence ID" value="AGM29973.1"/>
    <property type="molecule type" value="Genomic_DNA"/>
</dbReference>
<sequence>MDMVDIPHTIDPVQPYRPQEQPLRGKVAVITGASANMGAALARTLAQDGAQVVVHYRSDSKAQQAERVVRQIQESGSDAVSFQADLSVPENCTKLADAAFEAFGRWDILINTAGMIVRKPLADITEDEYDGVFNANAKTVFFMMREAARRMADNGRILSFVTTMVGALAPTYSAYAGSKAPVEHFTKALAKEVGGRGITANCIAPGPLQTSFFYPAESDENIAWLESMSINGQIGRGDDILPVARLLVLPESGWTTAQTIFVNGGIISTIN</sequence>
<dbReference type="PRINTS" id="PR00081">
    <property type="entry name" value="GDHRDH"/>
</dbReference>
<comment type="similarity">
    <text evidence="1">Belongs to the short-chain dehydrogenases/reductases (SDR) family.</text>
</comment>
<keyword evidence="2" id="KW-0560">Oxidoreductase</keyword>
<organism evidence="3 4">
    <name type="scientific">Mycobacteroides abscessus subsp. bolletii 50594</name>
    <dbReference type="NCBI Taxonomy" id="1303024"/>
    <lineage>
        <taxon>Bacteria</taxon>
        <taxon>Bacillati</taxon>
        <taxon>Actinomycetota</taxon>
        <taxon>Actinomycetes</taxon>
        <taxon>Mycobacteriales</taxon>
        <taxon>Mycobacteriaceae</taxon>
        <taxon>Mycobacteroides</taxon>
        <taxon>Mycobacteroides abscessus</taxon>
    </lineage>
</organism>
<dbReference type="FunFam" id="3.40.50.720:FF:000084">
    <property type="entry name" value="Short-chain dehydrogenase reductase"/>
    <property type="match status" value="1"/>
</dbReference>
<protein>
    <submittedName>
        <fullName evidence="3">Short chain dehydrogenase/reductase family oxidoreductase</fullName>
    </submittedName>
</protein>
<dbReference type="PRINTS" id="PR00080">
    <property type="entry name" value="SDRFAMILY"/>
</dbReference>
<dbReference type="InterPro" id="IPR002347">
    <property type="entry name" value="SDR_fam"/>
</dbReference>
<dbReference type="GO" id="GO:0016614">
    <property type="term" value="F:oxidoreductase activity, acting on CH-OH group of donors"/>
    <property type="evidence" value="ECO:0007669"/>
    <property type="project" value="UniProtKB-ARBA"/>
</dbReference>
<dbReference type="AlphaFoldDB" id="A0AB33ADY7"/>
<evidence type="ECO:0000313" key="3">
    <source>
        <dbReference type="EMBL" id="AGM29973.1"/>
    </source>
</evidence>
<gene>
    <name evidence="3" type="ORF">MASS_3371</name>
</gene>
<reference evidence="3 4" key="1">
    <citation type="journal article" date="2013" name="Genome Announc.">
        <title>Complete Genome Sequence of Mycobacterium massiliense Clinical Strain Asan 50594, Belonging to the Type II Genotype.</title>
        <authorList>
            <person name="Kim B.J."/>
            <person name="Kim B.R."/>
            <person name="Hong S.H."/>
            <person name="Seok S.H."/>
            <person name="Kook Y.H."/>
            <person name="Kim B.J."/>
        </authorList>
    </citation>
    <scope>NUCLEOTIDE SEQUENCE [LARGE SCALE GENOMIC DNA]</scope>
    <source>
        <strain evidence="3 4">50594</strain>
    </source>
</reference>
<accession>A0AB33ADY7</accession>
<dbReference type="Gene3D" id="3.40.50.720">
    <property type="entry name" value="NAD(P)-binding Rossmann-like Domain"/>
    <property type="match status" value="1"/>
</dbReference>
<proteinExistence type="inferred from homology"/>
<dbReference type="InterPro" id="IPR036291">
    <property type="entry name" value="NAD(P)-bd_dom_sf"/>
</dbReference>
<dbReference type="Pfam" id="PF13561">
    <property type="entry name" value="adh_short_C2"/>
    <property type="match status" value="1"/>
</dbReference>
<evidence type="ECO:0000256" key="2">
    <source>
        <dbReference type="ARBA" id="ARBA00023002"/>
    </source>
</evidence>
<dbReference type="Proteomes" id="UP000013961">
    <property type="component" value="Chromosome"/>
</dbReference>
<evidence type="ECO:0000256" key="1">
    <source>
        <dbReference type="ARBA" id="ARBA00006484"/>
    </source>
</evidence>
<dbReference type="PANTHER" id="PTHR48107">
    <property type="entry name" value="NADPH-DEPENDENT ALDEHYDE REDUCTASE-LIKE PROTEIN, CHLOROPLASTIC-RELATED"/>
    <property type="match status" value="1"/>
</dbReference>
<dbReference type="KEGG" id="mabb:MASS_3371"/>
<evidence type="ECO:0000313" key="4">
    <source>
        <dbReference type="Proteomes" id="UP000013961"/>
    </source>
</evidence>
<name>A0AB33ADY7_9MYCO</name>
<dbReference type="SUPFAM" id="SSF51735">
    <property type="entry name" value="NAD(P)-binding Rossmann-fold domains"/>
    <property type="match status" value="1"/>
</dbReference>